<protein>
    <submittedName>
        <fullName evidence="8">Alcohol dehydrogenase class-3-like</fullName>
    </submittedName>
</protein>
<proteinExistence type="predicted"/>
<evidence type="ECO:0000313" key="7">
    <source>
        <dbReference type="Proteomes" id="UP000515158"/>
    </source>
</evidence>
<evidence type="ECO:0000256" key="3">
    <source>
        <dbReference type="ARBA" id="ARBA00022833"/>
    </source>
</evidence>
<feature type="domain" description="Alcohol dehydrogenase-like N-terminal" evidence="6">
    <location>
        <begin position="34"/>
        <end position="167"/>
    </location>
</feature>
<evidence type="ECO:0000256" key="4">
    <source>
        <dbReference type="ARBA" id="ARBA00023027"/>
    </source>
</evidence>
<dbReference type="InterPro" id="IPR013149">
    <property type="entry name" value="ADH-like_C"/>
</dbReference>
<dbReference type="InterPro" id="IPR036291">
    <property type="entry name" value="NAD(P)-bd_dom_sf"/>
</dbReference>
<organism evidence="8">
    <name type="scientific">Thrips palmi</name>
    <name type="common">Melon thrips</name>
    <dbReference type="NCBI Taxonomy" id="161013"/>
    <lineage>
        <taxon>Eukaryota</taxon>
        <taxon>Metazoa</taxon>
        <taxon>Ecdysozoa</taxon>
        <taxon>Arthropoda</taxon>
        <taxon>Hexapoda</taxon>
        <taxon>Insecta</taxon>
        <taxon>Pterygota</taxon>
        <taxon>Neoptera</taxon>
        <taxon>Paraneoptera</taxon>
        <taxon>Thysanoptera</taxon>
        <taxon>Terebrantia</taxon>
        <taxon>Thripoidea</taxon>
        <taxon>Thripidae</taxon>
        <taxon>Thrips</taxon>
    </lineage>
</organism>
<gene>
    <name evidence="8" type="primary">LOC117640277</name>
</gene>
<accession>A0A6P8XZF7</accession>
<dbReference type="InParanoid" id="A0A6P8XZF7"/>
<keyword evidence="2" id="KW-0479">Metal-binding</keyword>
<evidence type="ECO:0000259" key="6">
    <source>
        <dbReference type="Pfam" id="PF08240"/>
    </source>
</evidence>
<comment type="cofactor">
    <cofactor evidence="1">
        <name>Zn(2+)</name>
        <dbReference type="ChEBI" id="CHEBI:29105"/>
    </cofactor>
</comment>
<dbReference type="FunFam" id="3.40.50.720:FF:000003">
    <property type="entry name" value="S-(hydroxymethyl)glutathione dehydrogenase"/>
    <property type="match status" value="1"/>
</dbReference>
<evidence type="ECO:0000313" key="8">
    <source>
        <dbReference type="RefSeq" id="XP_034232528.1"/>
    </source>
</evidence>
<dbReference type="PANTHER" id="PTHR43880">
    <property type="entry name" value="ALCOHOL DEHYDROGENASE"/>
    <property type="match status" value="1"/>
</dbReference>
<dbReference type="GO" id="GO:0005829">
    <property type="term" value="C:cytosol"/>
    <property type="evidence" value="ECO:0007669"/>
    <property type="project" value="TreeGrafter"/>
</dbReference>
<evidence type="ECO:0000256" key="2">
    <source>
        <dbReference type="ARBA" id="ARBA00022723"/>
    </source>
</evidence>
<keyword evidence="3" id="KW-0862">Zinc</keyword>
<dbReference type="SUPFAM" id="SSF51735">
    <property type="entry name" value="NAD(P)-binding Rossmann-fold domains"/>
    <property type="match status" value="1"/>
</dbReference>
<dbReference type="Proteomes" id="UP000515158">
    <property type="component" value="Unplaced"/>
</dbReference>
<dbReference type="Pfam" id="PF00107">
    <property type="entry name" value="ADH_zinc_N"/>
    <property type="match status" value="1"/>
</dbReference>
<name>A0A6P8XZF7_THRPL</name>
<keyword evidence="7" id="KW-1185">Reference proteome</keyword>
<dbReference type="KEGG" id="tpal:117640277"/>
<dbReference type="GO" id="GO:0046294">
    <property type="term" value="P:formaldehyde catabolic process"/>
    <property type="evidence" value="ECO:0007669"/>
    <property type="project" value="TreeGrafter"/>
</dbReference>
<dbReference type="InterPro" id="IPR013154">
    <property type="entry name" value="ADH-like_N"/>
</dbReference>
<dbReference type="SUPFAM" id="SSF50129">
    <property type="entry name" value="GroES-like"/>
    <property type="match status" value="1"/>
</dbReference>
<sequence>MATAGKVITCRAAVCWAKGESLSIEEITVDPPKENEVRLRVVSSSFCHSDLHAIQGIKVPGLVDVQFPMVAGHEGAAVVESVGLGVTSVAAGDSVIPLFGAQCGVCVLCKMDGTNFCLHSRGTRGLGVMMDGTSRMSCKGTPLKTFLGCSTFSEYFVIDEPCVAKISKKADLKKVGVAGCCIPTGVGATRVVGKVKRGSVCAVWGLGAVGLATIMGCKLAGASTIIGIDVSASKEALGKKLGCTEFINPTKLDRPIQEYLQERFGGGCDFTFESIGNVMTMKAAYESVRPGGGVCTVLGVSSDPDKFVEVHPHDILAGKEIKGCYFGGLRFRFDVSPLVDEIIAGKICCDNFITDTLSIDKINWAIEQMKAAQGIRYVLLF</sequence>
<dbReference type="Gene3D" id="3.40.50.720">
    <property type="entry name" value="NAD(P)-binding Rossmann-like Domain"/>
    <property type="match status" value="1"/>
</dbReference>
<dbReference type="OrthoDB" id="417550at2759"/>
<keyword evidence="4" id="KW-0520">NAD</keyword>
<feature type="domain" description="Alcohol dehydrogenase-like C-terminal" evidence="5">
    <location>
        <begin position="208"/>
        <end position="332"/>
    </location>
</feature>
<dbReference type="RefSeq" id="XP_034232528.1">
    <property type="nucleotide sequence ID" value="XM_034376637.1"/>
</dbReference>
<reference evidence="8" key="1">
    <citation type="submission" date="2025-08" db="UniProtKB">
        <authorList>
            <consortium name="RefSeq"/>
        </authorList>
    </citation>
    <scope>IDENTIFICATION</scope>
    <source>
        <tissue evidence="8">Total insect</tissue>
    </source>
</reference>
<dbReference type="Pfam" id="PF08240">
    <property type="entry name" value="ADH_N"/>
    <property type="match status" value="1"/>
</dbReference>
<dbReference type="GeneID" id="117640277"/>
<evidence type="ECO:0000256" key="1">
    <source>
        <dbReference type="ARBA" id="ARBA00001947"/>
    </source>
</evidence>
<dbReference type="AlphaFoldDB" id="A0A6P8XZF7"/>
<dbReference type="Gene3D" id="3.90.180.10">
    <property type="entry name" value="Medium-chain alcohol dehydrogenases, catalytic domain"/>
    <property type="match status" value="1"/>
</dbReference>
<dbReference type="PANTHER" id="PTHR43880:SF12">
    <property type="entry name" value="ALCOHOL DEHYDROGENASE CLASS-3"/>
    <property type="match status" value="1"/>
</dbReference>
<evidence type="ECO:0000259" key="5">
    <source>
        <dbReference type="Pfam" id="PF00107"/>
    </source>
</evidence>
<dbReference type="InterPro" id="IPR011032">
    <property type="entry name" value="GroES-like_sf"/>
</dbReference>
<dbReference type="GO" id="GO:0051903">
    <property type="term" value="F:S-(hydroxymethyl)glutathione dehydrogenase [NAD(P)+] activity"/>
    <property type="evidence" value="ECO:0007669"/>
    <property type="project" value="TreeGrafter"/>
</dbReference>
<dbReference type="GO" id="GO:0008270">
    <property type="term" value="F:zinc ion binding"/>
    <property type="evidence" value="ECO:0007669"/>
    <property type="project" value="TreeGrafter"/>
</dbReference>